<reference evidence="1" key="1">
    <citation type="submission" date="2014-09" db="EMBL/GenBank/DDBJ databases">
        <authorList>
            <person name="Magalhaes I.L.F."/>
            <person name="Oliveira U."/>
            <person name="Santos F.R."/>
            <person name="Vidigal T.H.D.A."/>
            <person name="Brescovit A.D."/>
            <person name="Santos A.J."/>
        </authorList>
    </citation>
    <scope>NUCLEOTIDE SEQUENCE</scope>
    <source>
        <tissue evidence="1">Shoot tissue taken approximately 20 cm above the soil surface</tissue>
    </source>
</reference>
<dbReference type="EMBL" id="GBRH01230190">
    <property type="protein sequence ID" value="JAD67705.1"/>
    <property type="molecule type" value="Transcribed_RNA"/>
</dbReference>
<organism evidence="1">
    <name type="scientific">Arundo donax</name>
    <name type="common">Giant reed</name>
    <name type="synonym">Donax arundinaceus</name>
    <dbReference type="NCBI Taxonomy" id="35708"/>
    <lineage>
        <taxon>Eukaryota</taxon>
        <taxon>Viridiplantae</taxon>
        <taxon>Streptophyta</taxon>
        <taxon>Embryophyta</taxon>
        <taxon>Tracheophyta</taxon>
        <taxon>Spermatophyta</taxon>
        <taxon>Magnoliopsida</taxon>
        <taxon>Liliopsida</taxon>
        <taxon>Poales</taxon>
        <taxon>Poaceae</taxon>
        <taxon>PACMAD clade</taxon>
        <taxon>Arundinoideae</taxon>
        <taxon>Arundineae</taxon>
        <taxon>Arundo</taxon>
    </lineage>
</organism>
<dbReference type="AlphaFoldDB" id="A0A0A9C2V8"/>
<protein>
    <submittedName>
        <fullName evidence="1">Uncharacterized protein</fullName>
    </submittedName>
</protein>
<evidence type="ECO:0000313" key="1">
    <source>
        <dbReference type="EMBL" id="JAD67705.1"/>
    </source>
</evidence>
<accession>A0A0A9C2V8</accession>
<sequence length="31" mass="3389">MLWVQTSLIASPSSVFGLHTIKSRHGATICF</sequence>
<name>A0A0A9C2V8_ARUDO</name>
<reference evidence="1" key="2">
    <citation type="journal article" date="2015" name="Data Brief">
        <title>Shoot transcriptome of the giant reed, Arundo donax.</title>
        <authorList>
            <person name="Barrero R.A."/>
            <person name="Guerrero F.D."/>
            <person name="Moolhuijzen P."/>
            <person name="Goolsby J.A."/>
            <person name="Tidwell J."/>
            <person name="Bellgard S.E."/>
            <person name="Bellgard M.I."/>
        </authorList>
    </citation>
    <scope>NUCLEOTIDE SEQUENCE</scope>
    <source>
        <tissue evidence="1">Shoot tissue taken approximately 20 cm above the soil surface</tissue>
    </source>
</reference>
<proteinExistence type="predicted"/>